<keyword evidence="6" id="KW-0460">Magnesium</keyword>
<comment type="subcellular location">
    <subcellularLocation>
        <location evidence="1">Membrane</location>
        <topology evidence="1">Multi-pass membrane protein</topology>
    </subcellularLocation>
</comment>
<evidence type="ECO:0000256" key="6">
    <source>
        <dbReference type="ARBA" id="ARBA00022842"/>
    </source>
</evidence>
<keyword evidence="4" id="KW-0547">Nucleotide-binding</keyword>
<dbReference type="Gene3D" id="3.40.1110.10">
    <property type="entry name" value="Calcium-transporting ATPase, cytoplasmic domain N"/>
    <property type="match status" value="1"/>
</dbReference>
<dbReference type="SUPFAM" id="SSF81660">
    <property type="entry name" value="Metal cation-transporting ATPase, ATP-binding domain N"/>
    <property type="match status" value="1"/>
</dbReference>
<dbReference type="GO" id="GO:0005524">
    <property type="term" value="F:ATP binding"/>
    <property type="evidence" value="ECO:0007669"/>
    <property type="project" value="UniProtKB-KW"/>
</dbReference>
<evidence type="ECO:0008006" key="10">
    <source>
        <dbReference type="Google" id="ProtNLM"/>
    </source>
</evidence>
<dbReference type="PANTHER" id="PTHR45630">
    <property type="entry name" value="CATION-TRANSPORTING ATPASE-RELATED"/>
    <property type="match status" value="1"/>
</dbReference>
<dbReference type="GO" id="GO:0046872">
    <property type="term" value="F:metal ion binding"/>
    <property type="evidence" value="ECO:0007669"/>
    <property type="project" value="UniProtKB-KW"/>
</dbReference>
<keyword evidence="5" id="KW-0067">ATP-binding</keyword>
<sequence>GSPEAVAEVCMSSTLPLHFQATVHNYAKQGLYCMGLATKQLAQQRGGLQRSHVEADLTFVGLLLFTVRWLLKYNPIKPDSPALIGALEAADIDVRMITGDNALTAIHGITSPFSSNL</sequence>
<dbReference type="EMBL" id="VJMI01001318">
    <property type="protein sequence ID" value="KAF0775601.1"/>
    <property type="molecule type" value="Genomic_DNA"/>
</dbReference>
<dbReference type="GO" id="GO:0016020">
    <property type="term" value="C:membrane"/>
    <property type="evidence" value="ECO:0007669"/>
    <property type="project" value="UniProtKB-SubCell"/>
</dbReference>
<evidence type="ECO:0000256" key="3">
    <source>
        <dbReference type="ARBA" id="ARBA00022723"/>
    </source>
</evidence>
<dbReference type="AlphaFoldDB" id="A0A6A5AYP5"/>
<keyword evidence="7" id="KW-1278">Translocase</keyword>
<evidence type="ECO:0000313" key="8">
    <source>
        <dbReference type="EMBL" id="KAF0775601.1"/>
    </source>
</evidence>
<name>A0A6A5AYP5_APHAT</name>
<evidence type="ECO:0000256" key="4">
    <source>
        <dbReference type="ARBA" id="ARBA00022741"/>
    </source>
</evidence>
<dbReference type="GO" id="GO:0019829">
    <property type="term" value="F:ATPase-coupled monoatomic cation transmembrane transporter activity"/>
    <property type="evidence" value="ECO:0007669"/>
    <property type="project" value="TreeGrafter"/>
</dbReference>
<gene>
    <name evidence="8" type="ORF">AaE_000699</name>
</gene>
<evidence type="ECO:0000256" key="2">
    <source>
        <dbReference type="ARBA" id="ARBA00022553"/>
    </source>
</evidence>
<dbReference type="InterPro" id="IPR036412">
    <property type="entry name" value="HAD-like_sf"/>
</dbReference>
<evidence type="ECO:0000256" key="7">
    <source>
        <dbReference type="ARBA" id="ARBA00022967"/>
    </source>
</evidence>
<dbReference type="InterPro" id="IPR006544">
    <property type="entry name" value="P-type_TPase_V"/>
</dbReference>
<proteinExistence type="predicted"/>
<dbReference type="InterPro" id="IPR023299">
    <property type="entry name" value="ATPase_P-typ_cyto_dom_N"/>
</dbReference>
<keyword evidence="2" id="KW-0597">Phosphoprotein</keyword>
<dbReference type="Proteomes" id="UP000469452">
    <property type="component" value="Unassembled WGS sequence"/>
</dbReference>
<evidence type="ECO:0000256" key="1">
    <source>
        <dbReference type="ARBA" id="ARBA00004141"/>
    </source>
</evidence>
<accession>A0A6A5AYP5</accession>
<evidence type="ECO:0000256" key="5">
    <source>
        <dbReference type="ARBA" id="ARBA00022840"/>
    </source>
</evidence>
<keyword evidence="3" id="KW-0479">Metal-binding</keyword>
<dbReference type="InterPro" id="IPR023214">
    <property type="entry name" value="HAD_sf"/>
</dbReference>
<comment type="caution">
    <text evidence="8">The sequence shown here is derived from an EMBL/GenBank/DDBJ whole genome shotgun (WGS) entry which is preliminary data.</text>
</comment>
<organism evidence="8 9">
    <name type="scientific">Aphanomyces astaci</name>
    <name type="common">Crayfish plague agent</name>
    <dbReference type="NCBI Taxonomy" id="112090"/>
    <lineage>
        <taxon>Eukaryota</taxon>
        <taxon>Sar</taxon>
        <taxon>Stramenopiles</taxon>
        <taxon>Oomycota</taxon>
        <taxon>Saprolegniomycetes</taxon>
        <taxon>Saprolegniales</taxon>
        <taxon>Verrucalvaceae</taxon>
        <taxon>Aphanomyces</taxon>
    </lineage>
</organism>
<dbReference type="SUPFAM" id="SSF56784">
    <property type="entry name" value="HAD-like"/>
    <property type="match status" value="1"/>
</dbReference>
<reference evidence="8 9" key="1">
    <citation type="submission" date="2019-06" db="EMBL/GenBank/DDBJ databases">
        <title>Genomics analysis of Aphanomyces spp. identifies a new class of oomycete effector associated with host adaptation.</title>
        <authorList>
            <person name="Gaulin E."/>
        </authorList>
    </citation>
    <scope>NUCLEOTIDE SEQUENCE [LARGE SCALE GENOMIC DNA]</scope>
    <source>
        <strain evidence="8 9">E</strain>
    </source>
</reference>
<dbReference type="PANTHER" id="PTHR45630:SF8">
    <property type="entry name" value="CATION-TRANSPORTING ATPASE"/>
    <property type="match status" value="1"/>
</dbReference>
<protein>
    <recommendedName>
        <fullName evidence="10">Cation-transporting P-type ATPase C-terminal domain-containing protein</fullName>
    </recommendedName>
</protein>
<feature type="non-terminal residue" evidence="8">
    <location>
        <position position="1"/>
    </location>
</feature>
<dbReference type="Gene3D" id="3.40.50.1000">
    <property type="entry name" value="HAD superfamily/HAD-like"/>
    <property type="match status" value="1"/>
</dbReference>
<dbReference type="GO" id="GO:0140358">
    <property type="term" value="F:P-type transmembrane transporter activity"/>
    <property type="evidence" value="ECO:0007669"/>
    <property type="project" value="InterPro"/>
</dbReference>
<evidence type="ECO:0000313" key="9">
    <source>
        <dbReference type="Proteomes" id="UP000469452"/>
    </source>
</evidence>